<protein>
    <submittedName>
        <fullName evidence="1">Uncharacterized protein</fullName>
    </submittedName>
</protein>
<accession>A0A1Y1QVR8</accession>
<name>A0A1Y1QVR8_9GAMM</name>
<proteinExistence type="predicted"/>
<organism evidence="1 2">
    <name type="scientific">Thiothrix lacustris</name>
    <dbReference type="NCBI Taxonomy" id="525917"/>
    <lineage>
        <taxon>Bacteria</taxon>
        <taxon>Pseudomonadati</taxon>
        <taxon>Pseudomonadota</taxon>
        <taxon>Gammaproteobacteria</taxon>
        <taxon>Thiotrichales</taxon>
        <taxon>Thiotrichaceae</taxon>
        <taxon>Thiothrix</taxon>
    </lineage>
</organism>
<comment type="caution">
    <text evidence="1">The sequence shown here is derived from an EMBL/GenBank/DDBJ whole genome shotgun (WGS) entry which is preliminary data.</text>
</comment>
<gene>
    <name evidence="1" type="ORF">BWK73_09335</name>
</gene>
<dbReference type="Proteomes" id="UP000192491">
    <property type="component" value="Unassembled WGS sequence"/>
</dbReference>
<sequence length="82" mass="9621">MNLKPEKQEILNTIKTMRESQKFLLTRLDKMAARIEATESGEIEYDRHDVKQMLMQMIGELLEDNISNRTAKNLMIIHSCIK</sequence>
<reference evidence="1 2" key="1">
    <citation type="submission" date="2017-01" db="EMBL/GenBank/DDBJ databases">
        <title>Novel large sulfur bacteria in the metagenomes of groundwater-fed chemosynthetic microbial mats in the Lake Huron basin.</title>
        <authorList>
            <person name="Sharrar A.M."/>
            <person name="Flood B.E."/>
            <person name="Bailey J.V."/>
            <person name="Jones D.S."/>
            <person name="Biddanda B."/>
            <person name="Ruberg S.A."/>
            <person name="Marcus D.N."/>
            <person name="Dick G.J."/>
        </authorList>
    </citation>
    <scope>NUCLEOTIDE SEQUENCE [LARGE SCALE GENOMIC DNA]</scope>
    <source>
        <strain evidence="1">A8</strain>
    </source>
</reference>
<dbReference type="EMBL" id="MTEJ01000027">
    <property type="protein sequence ID" value="OQX14587.1"/>
    <property type="molecule type" value="Genomic_DNA"/>
</dbReference>
<evidence type="ECO:0000313" key="2">
    <source>
        <dbReference type="Proteomes" id="UP000192491"/>
    </source>
</evidence>
<dbReference type="AlphaFoldDB" id="A0A1Y1QVR8"/>
<evidence type="ECO:0000313" key="1">
    <source>
        <dbReference type="EMBL" id="OQX14587.1"/>
    </source>
</evidence>